<dbReference type="OrthoDB" id="2117718at2759"/>
<comment type="caution">
    <text evidence="3">The sequence shown here is derived from an EMBL/GenBank/DDBJ whole genome shotgun (WGS) entry which is preliminary data.</text>
</comment>
<dbReference type="Pfam" id="PF04183">
    <property type="entry name" value="IucA_IucC"/>
    <property type="match status" value="1"/>
</dbReference>
<dbReference type="Gene3D" id="1.10.510.40">
    <property type="match status" value="1"/>
</dbReference>
<accession>A0A8H4HGT4</accession>
<protein>
    <recommendedName>
        <fullName evidence="5">IucC family-domain-containing protein</fullName>
    </recommendedName>
</protein>
<proteinExistence type="predicted"/>
<name>A0A8H4HGT4_9EURO</name>
<organism evidence="3 4">
    <name type="scientific">Aspergillus fumigatiaffinis</name>
    <dbReference type="NCBI Taxonomy" id="340414"/>
    <lineage>
        <taxon>Eukaryota</taxon>
        <taxon>Fungi</taxon>
        <taxon>Dikarya</taxon>
        <taxon>Ascomycota</taxon>
        <taxon>Pezizomycotina</taxon>
        <taxon>Eurotiomycetes</taxon>
        <taxon>Eurotiomycetidae</taxon>
        <taxon>Eurotiales</taxon>
        <taxon>Aspergillaceae</taxon>
        <taxon>Aspergillus</taxon>
        <taxon>Aspergillus subgen. Fumigati</taxon>
    </lineage>
</organism>
<evidence type="ECO:0000313" key="3">
    <source>
        <dbReference type="EMBL" id="KAF4243457.1"/>
    </source>
</evidence>
<dbReference type="PANTHER" id="PTHR34384">
    <property type="entry name" value="L-2,3-DIAMINOPROPANOATE--CITRATE LIGASE"/>
    <property type="match status" value="1"/>
</dbReference>
<dbReference type="AlphaFoldDB" id="A0A8H4HGT4"/>
<dbReference type="GO" id="GO:0019290">
    <property type="term" value="P:siderophore biosynthetic process"/>
    <property type="evidence" value="ECO:0007669"/>
    <property type="project" value="InterPro"/>
</dbReference>
<evidence type="ECO:0000259" key="1">
    <source>
        <dbReference type="Pfam" id="PF04183"/>
    </source>
</evidence>
<dbReference type="InterPro" id="IPR037455">
    <property type="entry name" value="LucA/IucC-like"/>
</dbReference>
<feature type="domain" description="Aerobactin siderophore biosynthesis IucA/IucC-like C-terminal" evidence="2">
    <location>
        <begin position="314"/>
        <end position="470"/>
    </location>
</feature>
<feature type="domain" description="Aerobactin siderophore biosynthesis IucA/IucC N-terminal" evidence="1">
    <location>
        <begin position="177"/>
        <end position="290"/>
    </location>
</feature>
<dbReference type="InterPro" id="IPR007310">
    <property type="entry name" value="Aerobactin_biosyn_IucA/IucC_N"/>
</dbReference>
<reference evidence="3" key="1">
    <citation type="journal article" date="2020" name="bioRxiv">
        <title>Genomic and phenotypic heterogeneity of clinical isolates of the human pathogens Aspergillus fumigatus, Aspergillus lentulus and Aspergillus fumigatiaffinis.</title>
        <authorList>
            <person name="dos Santos R.A.C."/>
            <person name="Steenwyk J.L."/>
            <person name="Rivero-Menendez O."/>
            <person name="Mead M.E."/>
            <person name="Silva L.P."/>
            <person name="Bastos R.W."/>
            <person name="Alastruey-Izquierdo A."/>
            <person name="Goldman G.H."/>
            <person name="Rokas A."/>
        </authorList>
    </citation>
    <scope>NUCLEOTIDE SEQUENCE</scope>
    <source>
        <strain evidence="3">CNM-CM6805</strain>
    </source>
</reference>
<gene>
    <name evidence="3" type="ORF">CNMCM6805_000851</name>
</gene>
<sequence>MTVISRYDQACFETTRRLLAEIVNEGLATATVTSIDSARQLVITSNYEHVQKNPERCVKINLLQGAYIGLKDSKLVSLVRPENLTPPLMYHRLCYAQAPLDPHRPEDLPGMLTPSLAFVSVPRTDMRISGSFEETLAPLLTRLGVPTASEDRIIVPCLANQLPAVQLYFPNAVLVKTVSQCVDAQASMRTLTVRPELDFPYHLKVSLACYITSALRTITPWTTVNGPVFTELLERFLPPDLWVFREVASVTGSQSDFDKAKHLSCILRHDLEARARMNKETLILAAALSHHSPDTCRPYAETLFNLQTSREKECWFRRYIACLFKLALPPLLNHGIGLELHGQNLIARVCLQTGDIKGFAVRDFGGIRLHIPTLQQYGVKLGSLLLGSATMTDDLHNVWSKVHHSMLQNHVGSLMTALGLESKGGWSVVREELVAILRPDESATGQSLYQFFLGDTMPFKCFLRMRMEGKYRDYVERELPNVVLTGLPRWEDVLTDYQPLLHRT</sequence>
<evidence type="ECO:0008006" key="5">
    <source>
        <dbReference type="Google" id="ProtNLM"/>
    </source>
</evidence>
<evidence type="ECO:0000313" key="4">
    <source>
        <dbReference type="Proteomes" id="UP000653565"/>
    </source>
</evidence>
<dbReference type="EMBL" id="JAAAPX010000011">
    <property type="protein sequence ID" value="KAF4243457.1"/>
    <property type="molecule type" value="Genomic_DNA"/>
</dbReference>
<dbReference type="Pfam" id="PF06276">
    <property type="entry name" value="FhuF"/>
    <property type="match status" value="1"/>
</dbReference>
<dbReference type="Proteomes" id="UP000653565">
    <property type="component" value="Unassembled WGS sequence"/>
</dbReference>
<dbReference type="GO" id="GO:0016881">
    <property type="term" value="F:acid-amino acid ligase activity"/>
    <property type="evidence" value="ECO:0007669"/>
    <property type="project" value="UniProtKB-ARBA"/>
</dbReference>
<dbReference type="InterPro" id="IPR022770">
    <property type="entry name" value="IucA/IucC-like_C"/>
</dbReference>
<keyword evidence="4" id="KW-1185">Reference proteome</keyword>
<reference evidence="3" key="2">
    <citation type="submission" date="2020-04" db="EMBL/GenBank/DDBJ databases">
        <authorList>
            <person name="Santos R.A.C."/>
            <person name="Steenwyk J.L."/>
            <person name="Rivero-Menendez O."/>
            <person name="Mead M.E."/>
            <person name="Silva L.P."/>
            <person name="Bastos R.W."/>
            <person name="Alastruey-Izquierdo A."/>
            <person name="Goldman G.H."/>
            <person name="Rokas A."/>
        </authorList>
    </citation>
    <scope>NUCLEOTIDE SEQUENCE</scope>
    <source>
        <strain evidence="3">CNM-CM6805</strain>
    </source>
</reference>
<evidence type="ECO:0000259" key="2">
    <source>
        <dbReference type="Pfam" id="PF06276"/>
    </source>
</evidence>
<dbReference type="PANTHER" id="PTHR34384:SF5">
    <property type="entry name" value="L-2,3-DIAMINOPROPANOATE--CITRATE LIGASE"/>
    <property type="match status" value="1"/>
</dbReference>